<dbReference type="PIRSF" id="PIRSF020565">
    <property type="entry name" value="3Ho_Ac_ACP_DH_prd"/>
    <property type="match status" value="1"/>
</dbReference>
<dbReference type="Pfam" id="PF22817">
    <property type="entry name" value="ApeP-like"/>
    <property type="match status" value="1"/>
</dbReference>
<organism evidence="1 2">
    <name type="scientific">Kosakonia oryzendophytica</name>
    <dbReference type="NCBI Taxonomy" id="1005665"/>
    <lineage>
        <taxon>Bacteria</taxon>
        <taxon>Pseudomonadati</taxon>
        <taxon>Pseudomonadota</taxon>
        <taxon>Gammaproteobacteria</taxon>
        <taxon>Enterobacterales</taxon>
        <taxon>Enterobacteriaceae</taxon>
        <taxon>Kosakonia</taxon>
    </lineage>
</organism>
<dbReference type="InterPro" id="IPR016776">
    <property type="entry name" value="ApeP-like_dehydratase"/>
</dbReference>
<dbReference type="Gene3D" id="3.10.129.10">
    <property type="entry name" value="Hotdog Thioesterase"/>
    <property type="match status" value="1"/>
</dbReference>
<dbReference type="InterPro" id="IPR029069">
    <property type="entry name" value="HotDog_dom_sf"/>
</dbReference>
<sequence>MIQYLTAGEYLPHDTPMILLEDVISVTDDDAHCRVSVNKGGVLSPFMDAQGNLPGWYALELMAQCIGVWSGWHRLQRGEESIALGMVLGARELICAAGSLPAGAVLDIHAKLLMQDTRFGSFDCTIQIGADTVSVGRINTFQPTKDELSALFHQPHTSKGAEA</sequence>
<proteinExistence type="predicted"/>
<dbReference type="Proteomes" id="UP000198975">
    <property type="component" value="Unassembled WGS sequence"/>
</dbReference>
<protein>
    <submittedName>
        <fullName evidence="1">Predicted 3-hydroxylacyl-ACP dehydratase, HotDog domain</fullName>
    </submittedName>
</protein>
<gene>
    <name evidence="1" type="ORF">GA0061071_106214</name>
</gene>
<reference evidence="2" key="1">
    <citation type="submission" date="2016-08" db="EMBL/GenBank/DDBJ databases">
        <authorList>
            <person name="Varghese N."/>
            <person name="Submissions Spin"/>
        </authorList>
    </citation>
    <scope>NUCLEOTIDE SEQUENCE [LARGE SCALE GENOMIC DNA]</scope>
    <source>
        <strain evidence="2">REICA_082</strain>
    </source>
</reference>
<name>A0A1C4C2S7_9ENTR</name>
<dbReference type="AlphaFoldDB" id="A0A1C4C2S7"/>
<dbReference type="OrthoDB" id="9800188at2"/>
<accession>A0A1C4C2S7</accession>
<dbReference type="EMBL" id="FMAY01000006">
    <property type="protein sequence ID" value="SCC13456.1"/>
    <property type="molecule type" value="Genomic_DNA"/>
</dbReference>
<evidence type="ECO:0000313" key="1">
    <source>
        <dbReference type="EMBL" id="SCC13456.1"/>
    </source>
</evidence>
<keyword evidence="2" id="KW-1185">Reference proteome</keyword>
<dbReference type="RefSeq" id="WP_088238344.1">
    <property type="nucleotide sequence ID" value="NZ_FMAY01000006.1"/>
</dbReference>
<evidence type="ECO:0000313" key="2">
    <source>
        <dbReference type="Proteomes" id="UP000198975"/>
    </source>
</evidence>
<dbReference type="SUPFAM" id="SSF54637">
    <property type="entry name" value="Thioesterase/thiol ester dehydrase-isomerase"/>
    <property type="match status" value="1"/>
</dbReference>